<evidence type="ECO:0000313" key="1">
    <source>
        <dbReference type="EMBL" id="WWX25609.1"/>
    </source>
</evidence>
<keyword evidence="2" id="KW-1185">Reference proteome</keyword>
<evidence type="ECO:0000313" key="2">
    <source>
        <dbReference type="Proteomes" id="UP001375370"/>
    </source>
</evidence>
<name>A0ABZ2J7M0_9CHLR</name>
<dbReference type="PROSITE" id="PS51257">
    <property type="entry name" value="PROKAR_LIPOPROTEIN"/>
    <property type="match status" value="1"/>
</dbReference>
<sequence length="361" mass="39027">MKWSRLLPAVLLTIMVTVGLTVGCEKEEFLPLGPKPPNDDKIIEFMLDAANGMNTYEYDLQTTATVTADDQEPNVTTMEAAAVVDAAGEKLFLTMVSEMSLPGFGTTSSEMYVIGDTMYMFSEREGSGIEGAWEKVTLKTEDYEQMWRSYNQAGQIGLLFEGIGEESVTIEEADGKYRLEVTVTMEQFATFLGATDEQIAQMMDDPDQMQLDDVEIIITIDSATYQPAGLDIAWSATSGGVTMTQSQTTTFSNIGQPVNINLPEEAADAEDITDMFYYDPSQDGPLFNDELLTVQIATIQALTEGGGTVVTYTNEIIPAGGKVGGVNDPGTYLIESTQNKYTITADGNAILGGTIQVPPGA</sequence>
<proteinExistence type="predicted"/>
<gene>
    <name evidence="1" type="ORF">V8247_01155</name>
</gene>
<dbReference type="Gene3D" id="2.50.20.20">
    <property type="match status" value="1"/>
</dbReference>
<reference evidence="1 2" key="1">
    <citation type="submission" date="2024-03" db="EMBL/GenBank/DDBJ databases">
        <title>A Dehalogenimonas Isolated from Estuarine Sediments Dihaloeliminates Chlorinated Alkanes.</title>
        <authorList>
            <person name="Yang Y."/>
            <person name="Wang H."/>
        </authorList>
    </citation>
    <scope>NUCLEOTIDE SEQUENCE [LARGE SCALE GENOMIC DNA]</scope>
    <source>
        <strain evidence="1 2">W</strain>
    </source>
</reference>
<dbReference type="EMBL" id="CP146612">
    <property type="protein sequence ID" value="WWX25609.1"/>
    <property type="molecule type" value="Genomic_DNA"/>
</dbReference>
<dbReference type="InterPro" id="IPR046720">
    <property type="entry name" value="DUF6612"/>
</dbReference>
<accession>A0ABZ2J7M0</accession>
<dbReference type="RefSeq" id="WP_338737934.1">
    <property type="nucleotide sequence ID" value="NZ_CP146612.1"/>
</dbReference>
<protein>
    <submittedName>
        <fullName evidence="1">DUF6612 family protein</fullName>
    </submittedName>
</protein>
<organism evidence="1 2">
    <name type="scientific">Candidatus Dehalogenimonas loeffleri</name>
    <dbReference type="NCBI Taxonomy" id="3127115"/>
    <lineage>
        <taxon>Bacteria</taxon>
        <taxon>Bacillati</taxon>
        <taxon>Chloroflexota</taxon>
        <taxon>Dehalococcoidia</taxon>
        <taxon>Dehalococcoidales</taxon>
        <taxon>Dehalococcoidaceae</taxon>
        <taxon>Dehalogenimonas</taxon>
    </lineage>
</organism>
<dbReference type="Proteomes" id="UP001375370">
    <property type="component" value="Chromosome"/>
</dbReference>
<dbReference type="Pfam" id="PF20316">
    <property type="entry name" value="DUF6612"/>
    <property type="match status" value="1"/>
</dbReference>